<dbReference type="CDD" id="cd20384">
    <property type="entry name" value="Tudor_ZGPAT"/>
    <property type="match status" value="1"/>
</dbReference>
<gene>
    <name evidence="8" type="ORF">SBAD_LOCUS6127</name>
</gene>
<reference evidence="10" key="1">
    <citation type="submission" date="2016-06" db="UniProtKB">
        <authorList>
            <consortium name="WormBaseParasite"/>
        </authorList>
    </citation>
    <scope>IDENTIFICATION</scope>
</reference>
<evidence type="ECO:0000313" key="8">
    <source>
        <dbReference type="EMBL" id="VDP09287.1"/>
    </source>
</evidence>
<dbReference type="Pfam" id="PF00642">
    <property type="entry name" value="zf-CCCH"/>
    <property type="match status" value="1"/>
</dbReference>
<dbReference type="InterPro" id="IPR036855">
    <property type="entry name" value="Znf_CCCH_sf"/>
</dbReference>
<reference evidence="8 9" key="2">
    <citation type="submission" date="2018-11" db="EMBL/GenBank/DDBJ databases">
        <authorList>
            <consortium name="Pathogen Informatics"/>
        </authorList>
    </citation>
    <scope>NUCLEOTIDE SEQUENCE [LARGE SCALE GENOMIC DNA]</scope>
</reference>
<dbReference type="PANTHER" id="PTHR46297:SF1">
    <property type="entry name" value="ZINC FINGER CCCH-TYPE WITH G PATCH DOMAIN-CONTAINING PROTEIN"/>
    <property type="match status" value="1"/>
</dbReference>
<protein>
    <submittedName>
        <fullName evidence="10">C3H1-type domain-containing protein</fullName>
    </submittedName>
</protein>
<comment type="subcellular location">
    <subcellularLocation>
        <location evidence="1">Nucleus</location>
    </subcellularLocation>
</comment>
<dbReference type="InterPro" id="IPR000571">
    <property type="entry name" value="Znf_CCCH"/>
</dbReference>
<accession>A0A183IR80</accession>
<evidence type="ECO:0000256" key="5">
    <source>
        <dbReference type="ARBA" id="ARBA00023242"/>
    </source>
</evidence>
<dbReference type="AlphaFoldDB" id="A0A183IR80"/>
<dbReference type="Gene3D" id="2.30.30.1190">
    <property type="match status" value="1"/>
</dbReference>
<dbReference type="OrthoDB" id="5842926at2759"/>
<evidence type="ECO:0000256" key="4">
    <source>
        <dbReference type="ARBA" id="ARBA00022833"/>
    </source>
</evidence>
<keyword evidence="4 6" id="KW-0862">Zinc</keyword>
<evidence type="ECO:0000256" key="3">
    <source>
        <dbReference type="ARBA" id="ARBA00022771"/>
    </source>
</evidence>
<keyword evidence="2 6" id="KW-0479">Metal-binding</keyword>
<feature type="zinc finger region" description="C3H1-type" evidence="6">
    <location>
        <begin position="57"/>
        <end position="83"/>
    </location>
</feature>
<evidence type="ECO:0000313" key="9">
    <source>
        <dbReference type="Proteomes" id="UP000270296"/>
    </source>
</evidence>
<name>A0A183IR80_9BILA</name>
<organism evidence="10">
    <name type="scientific">Soboliphyme baturini</name>
    <dbReference type="NCBI Taxonomy" id="241478"/>
    <lineage>
        <taxon>Eukaryota</taxon>
        <taxon>Metazoa</taxon>
        <taxon>Ecdysozoa</taxon>
        <taxon>Nematoda</taxon>
        <taxon>Enoplea</taxon>
        <taxon>Dorylaimia</taxon>
        <taxon>Dioctophymatida</taxon>
        <taxon>Dioctophymatoidea</taxon>
        <taxon>Soboliphymatidae</taxon>
        <taxon>Soboliphyme</taxon>
    </lineage>
</organism>
<feature type="domain" description="C3H1-type" evidence="7">
    <location>
        <begin position="57"/>
        <end position="83"/>
    </location>
</feature>
<dbReference type="PROSITE" id="PS50103">
    <property type="entry name" value="ZF_C3H1"/>
    <property type="match status" value="1"/>
</dbReference>
<dbReference type="GO" id="GO:0008270">
    <property type="term" value="F:zinc ion binding"/>
    <property type="evidence" value="ECO:0007669"/>
    <property type="project" value="UniProtKB-KW"/>
</dbReference>
<dbReference type="SUPFAM" id="SSF63748">
    <property type="entry name" value="Tudor/PWWP/MBT"/>
    <property type="match status" value="1"/>
</dbReference>
<sequence>MPLASFFIANTRADYEREMHLALQVLKCRRAATRLIIPSLRALRTMERFLYSYPFCKSMQPCKFFLDGSCNFEQKCRFSHGELLKFSDLNVSPGTRCLVKEDDELWKLGTVTCLYLDEAKVIVKIFDTGFQYTKSFNDIIPLKEGKYVNC</sequence>
<dbReference type="EMBL" id="UZAM01009506">
    <property type="protein sequence ID" value="VDP09287.1"/>
    <property type="molecule type" value="Genomic_DNA"/>
</dbReference>
<keyword evidence="3 6" id="KW-0863">Zinc-finger</keyword>
<dbReference type="PANTHER" id="PTHR46297">
    <property type="entry name" value="ZINC FINGER CCCH-TYPE WITH G PATCH DOMAIN-CONTAINING PROTEIN"/>
    <property type="match status" value="1"/>
</dbReference>
<keyword evidence="9" id="KW-1185">Reference proteome</keyword>
<dbReference type="GO" id="GO:0005634">
    <property type="term" value="C:nucleus"/>
    <property type="evidence" value="ECO:0007669"/>
    <property type="project" value="UniProtKB-SubCell"/>
</dbReference>
<evidence type="ECO:0000256" key="6">
    <source>
        <dbReference type="PROSITE-ProRule" id="PRU00723"/>
    </source>
</evidence>
<proteinExistence type="predicted"/>
<evidence type="ECO:0000313" key="10">
    <source>
        <dbReference type="WBParaSite" id="SBAD_0000636501-mRNA-1"/>
    </source>
</evidence>
<dbReference type="SMART" id="SM00356">
    <property type="entry name" value="ZnF_C3H1"/>
    <property type="match status" value="1"/>
</dbReference>
<dbReference type="Proteomes" id="UP000270296">
    <property type="component" value="Unassembled WGS sequence"/>
</dbReference>
<dbReference type="GO" id="GO:0000978">
    <property type="term" value="F:RNA polymerase II cis-regulatory region sequence-specific DNA binding"/>
    <property type="evidence" value="ECO:0007669"/>
    <property type="project" value="TreeGrafter"/>
</dbReference>
<evidence type="ECO:0000256" key="2">
    <source>
        <dbReference type="ARBA" id="ARBA00022723"/>
    </source>
</evidence>
<dbReference type="GO" id="GO:0001227">
    <property type="term" value="F:DNA-binding transcription repressor activity, RNA polymerase II-specific"/>
    <property type="evidence" value="ECO:0007669"/>
    <property type="project" value="TreeGrafter"/>
</dbReference>
<evidence type="ECO:0000259" key="7">
    <source>
        <dbReference type="PROSITE" id="PS50103"/>
    </source>
</evidence>
<keyword evidence="5" id="KW-0539">Nucleus</keyword>
<dbReference type="SUPFAM" id="SSF90229">
    <property type="entry name" value="CCCH zinc finger"/>
    <property type="match status" value="1"/>
</dbReference>
<dbReference type="WBParaSite" id="SBAD_0000636501-mRNA-1">
    <property type="protein sequence ID" value="SBAD_0000636501-mRNA-1"/>
    <property type="gene ID" value="SBAD_0000636501"/>
</dbReference>
<evidence type="ECO:0000256" key="1">
    <source>
        <dbReference type="ARBA" id="ARBA00004123"/>
    </source>
</evidence>